<feature type="compositionally biased region" description="Low complexity" evidence="1">
    <location>
        <begin position="177"/>
        <end position="203"/>
    </location>
</feature>
<dbReference type="Proteomes" id="UP001159641">
    <property type="component" value="Unassembled WGS sequence"/>
</dbReference>
<dbReference type="AlphaFoldDB" id="A0AB34GZ75"/>
<sequence>MPKPGTDAGCRTLPGGAPPTCGRAGAGTRSSSARPERGPGRAGRRKGGGGGEAGSVRAHLTLRRPGTPTRESGPEAGPEPSAPPPHAGSPQECAQRVSAVGCSAPFRPREPRDEDRAAAPHRVDALPLPQPPPPPPPPERAAASDRRLRGGGPPRRPGRKETQLTSARPRRDCSREPGAAAAPGLRGPRLCFFPRRGGSVAAAGRREVRGSLSLGADAGVNLTSRREGKEEEPSGGGRRASPPPAHAGASQWPPRRKFRSLTDPSGSDSGRGGRGWEGAGILDVDALRANRRGSSVGAVAGPRSPGTASGGAGVRALLPAFRPAPLLRLPGEAGDPPPG</sequence>
<dbReference type="EMBL" id="JAIQCJ010002042">
    <property type="protein sequence ID" value="KAJ8784764.1"/>
    <property type="molecule type" value="Genomic_DNA"/>
</dbReference>
<feature type="compositionally biased region" description="Basic and acidic residues" evidence="1">
    <location>
        <begin position="107"/>
        <end position="124"/>
    </location>
</feature>
<feature type="compositionally biased region" description="Gly residues" evidence="1">
    <location>
        <begin position="269"/>
        <end position="278"/>
    </location>
</feature>
<evidence type="ECO:0000313" key="2">
    <source>
        <dbReference type="EMBL" id="KAJ8784764.1"/>
    </source>
</evidence>
<evidence type="ECO:0000256" key="1">
    <source>
        <dbReference type="SAM" id="MobiDB-lite"/>
    </source>
</evidence>
<feature type="region of interest" description="Disordered" evidence="1">
    <location>
        <begin position="1"/>
        <end position="278"/>
    </location>
</feature>
<proteinExistence type="predicted"/>
<accession>A0AB34GZ75</accession>
<comment type="caution">
    <text evidence="2">The sequence shown here is derived from an EMBL/GenBank/DDBJ whole genome shotgun (WGS) entry which is preliminary data.</text>
</comment>
<name>A0AB34GZ75_ESCRO</name>
<evidence type="ECO:0000313" key="3">
    <source>
        <dbReference type="Proteomes" id="UP001159641"/>
    </source>
</evidence>
<keyword evidence="3" id="KW-1185">Reference proteome</keyword>
<organism evidence="2 3">
    <name type="scientific">Eschrichtius robustus</name>
    <name type="common">California gray whale</name>
    <name type="synonym">Eschrichtius gibbosus</name>
    <dbReference type="NCBI Taxonomy" id="9764"/>
    <lineage>
        <taxon>Eukaryota</taxon>
        <taxon>Metazoa</taxon>
        <taxon>Chordata</taxon>
        <taxon>Craniata</taxon>
        <taxon>Vertebrata</taxon>
        <taxon>Euteleostomi</taxon>
        <taxon>Mammalia</taxon>
        <taxon>Eutheria</taxon>
        <taxon>Laurasiatheria</taxon>
        <taxon>Artiodactyla</taxon>
        <taxon>Whippomorpha</taxon>
        <taxon>Cetacea</taxon>
        <taxon>Mysticeti</taxon>
        <taxon>Eschrichtiidae</taxon>
        <taxon>Eschrichtius</taxon>
    </lineage>
</organism>
<protein>
    <submittedName>
        <fullName evidence="2">Uncharacterized protein</fullName>
    </submittedName>
</protein>
<feature type="compositionally biased region" description="Pro residues" evidence="1">
    <location>
        <begin position="128"/>
        <end position="139"/>
    </location>
</feature>
<reference evidence="2 3" key="1">
    <citation type="submission" date="2022-11" db="EMBL/GenBank/DDBJ databases">
        <title>Whole genome sequence of Eschrichtius robustus ER-17-0199.</title>
        <authorList>
            <person name="Bruniche-Olsen A."/>
            <person name="Black A.N."/>
            <person name="Fields C.J."/>
            <person name="Walden K."/>
            <person name="Dewoody J.A."/>
        </authorList>
    </citation>
    <scope>NUCLEOTIDE SEQUENCE [LARGE SCALE GENOMIC DNA]</scope>
    <source>
        <strain evidence="2">ER-17-0199</strain>
        <tissue evidence="2">Blubber</tissue>
    </source>
</reference>
<feature type="region of interest" description="Disordered" evidence="1">
    <location>
        <begin position="293"/>
        <end position="314"/>
    </location>
</feature>
<gene>
    <name evidence="2" type="ORF">J1605_008115</name>
</gene>